<protein>
    <recommendedName>
        <fullName evidence="3">Glycosyl transferase family 1 domain-containing protein</fullName>
    </recommendedName>
</protein>
<evidence type="ECO:0000313" key="2">
    <source>
        <dbReference type="Proteomes" id="UP000184315"/>
    </source>
</evidence>
<accession>A0A1J1LFY3</accession>
<dbReference type="Proteomes" id="UP000184315">
    <property type="component" value="Unassembled WGS sequence"/>
</dbReference>
<proteinExistence type="predicted"/>
<dbReference type="RefSeq" id="WP_072718312.1">
    <property type="nucleotide sequence ID" value="NZ_LN889782.1"/>
</dbReference>
<sequence>MSNNFIENLLEGLALSYDVTLHDYASICPRVTLSQNEGRYCQEPPVKGCEICIKGHGTHKSLQKIYKEIDSIEKWRLKSKIILQFARKVFVPSQDMAKRMSKYFPEIEFTLRYHPDVNKTVVLHSQNDYQSTIRVGLMGGISEIKGLKTIYECAKYAAKVQKDIEFIVIGHTANNSLFEDLLNVTISGAYEPKELNDLISQSKLDFVAFFTTVPETYCYTLSEALENGLYPFAFDIGAVGERVRQLGVGYLIAHDTNVAFLVEALYNFGYQCREQQRIIDIGNDYADSFLSKYYLLKT</sequence>
<dbReference type="Gene3D" id="3.40.50.2000">
    <property type="entry name" value="Glycogen Phosphorylase B"/>
    <property type="match status" value="1"/>
</dbReference>
<gene>
    <name evidence="1" type="ORF">PL9214291058</name>
</gene>
<dbReference type="EMBL" id="CZDF01000132">
    <property type="protein sequence ID" value="CUR31467.1"/>
    <property type="molecule type" value="Genomic_DNA"/>
</dbReference>
<evidence type="ECO:0008006" key="3">
    <source>
        <dbReference type="Google" id="ProtNLM"/>
    </source>
</evidence>
<organism evidence="1 2">
    <name type="scientific">Planktothrix tepida PCC 9214</name>
    <dbReference type="NCBI Taxonomy" id="671072"/>
    <lineage>
        <taxon>Bacteria</taxon>
        <taxon>Bacillati</taxon>
        <taxon>Cyanobacteriota</taxon>
        <taxon>Cyanophyceae</taxon>
        <taxon>Oscillatoriophycideae</taxon>
        <taxon>Oscillatoriales</taxon>
        <taxon>Microcoleaceae</taxon>
        <taxon>Planktothrix</taxon>
    </lineage>
</organism>
<evidence type="ECO:0000313" key="1">
    <source>
        <dbReference type="EMBL" id="CUR31467.1"/>
    </source>
</evidence>
<name>A0A1J1LFY3_9CYAN</name>
<keyword evidence="2" id="KW-1185">Reference proteome</keyword>
<dbReference type="AlphaFoldDB" id="A0A1J1LFY3"/>
<dbReference type="OrthoDB" id="9771846at2"/>
<dbReference type="SUPFAM" id="SSF53756">
    <property type="entry name" value="UDP-Glycosyltransferase/glycogen phosphorylase"/>
    <property type="match status" value="1"/>
</dbReference>
<reference evidence="2" key="1">
    <citation type="submission" date="2015-10" db="EMBL/GenBank/DDBJ databases">
        <authorList>
            <person name="Regsiter A."/>
            <person name="william w."/>
        </authorList>
    </citation>
    <scope>NUCLEOTIDE SEQUENCE [LARGE SCALE GENOMIC DNA]</scope>
</reference>
<dbReference type="STRING" id="671072.PL9214291058"/>